<reference evidence="4" key="2">
    <citation type="submission" date="2013-07" db="EMBL/GenBank/DDBJ databases">
        <authorList>
            <consortium name="The Broad Institute Genome Sequencing Platform"/>
            <person name="Cuomo C."/>
            <person name="Litvintseva A."/>
            <person name="Chen Y."/>
            <person name="Heitman J."/>
            <person name="Sun S."/>
            <person name="Springer D."/>
            <person name="Dromer F."/>
            <person name="Young S.K."/>
            <person name="Zeng Q."/>
            <person name="Gargeya S."/>
            <person name="Fitzgerald M."/>
            <person name="Abouelleil A."/>
            <person name="Alvarado L."/>
            <person name="Berlin A.M."/>
            <person name="Chapman S.B."/>
            <person name="Dewar J."/>
            <person name="Goldberg J."/>
            <person name="Griggs A."/>
            <person name="Gujja S."/>
            <person name="Hansen M."/>
            <person name="Howarth C."/>
            <person name="Imamovic A."/>
            <person name="Larimer J."/>
            <person name="McCowan C."/>
            <person name="Murphy C."/>
            <person name="Pearson M."/>
            <person name="Priest M."/>
            <person name="Roberts A."/>
            <person name="Saif S."/>
            <person name="Shea T."/>
            <person name="Sykes S."/>
            <person name="Wortman J."/>
            <person name="Nusbaum C."/>
            <person name="Birren B."/>
        </authorList>
    </citation>
    <scope>NUCLEOTIDE SEQUENCE</scope>
    <source>
        <strain evidence="4">CBS 10117</strain>
    </source>
</reference>
<dbReference type="GeneID" id="28967238"/>
<dbReference type="KEGG" id="kdj:28967238"/>
<dbReference type="InterPro" id="IPR036526">
    <property type="entry name" value="C-N_Hydrolase_sf"/>
</dbReference>
<evidence type="ECO:0000259" key="2">
    <source>
        <dbReference type="PROSITE" id="PS50263"/>
    </source>
</evidence>
<gene>
    <name evidence="3" type="ORF">I303_03539</name>
    <name evidence="4" type="ORF">I303_103515</name>
</gene>
<dbReference type="Gene3D" id="3.60.110.10">
    <property type="entry name" value="Carbon-nitrogen hydrolase"/>
    <property type="match status" value="1"/>
</dbReference>
<dbReference type="EMBL" id="KI894030">
    <property type="protein sequence ID" value="OBR85826.1"/>
    <property type="molecule type" value="Genomic_DNA"/>
</dbReference>
<dbReference type="AlphaFoldDB" id="A0A1A6A6Z2"/>
<proteinExistence type="predicted"/>
<feature type="domain" description="CN hydrolase" evidence="2">
    <location>
        <begin position="7"/>
        <end position="289"/>
    </location>
</feature>
<dbReference type="PANTHER" id="PTHR23088:SF27">
    <property type="entry name" value="DEAMINATED GLUTATHIONE AMIDASE"/>
    <property type="match status" value="1"/>
</dbReference>
<reference evidence="3" key="1">
    <citation type="submission" date="2013-07" db="EMBL/GenBank/DDBJ databases">
        <title>The Genome Sequence of Cryptococcus dejecticola CBS10117.</title>
        <authorList>
            <consortium name="The Broad Institute Genome Sequencing Platform"/>
            <person name="Cuomo C."/>
            <person name="Litvintseva A."/>
            <person name="Chen Y."/>
            <person name="Heitman J."/>
            <person name="Sun S."/>
            <person name="Springer D."/>
            <person name="Dromer F."/>
            <person name="Young S.K."/>
            <person name="Zeng Q."/>
            <person name="Gargeya S."/>
            <person name="Fitzgerald M."/>
            <person name="Abouelleil A."/>
            <person name="Alvarado L."/>
            <person name="Berlin A.M."/>
            <person name="Chapman S.B."/>
            <person name="Dewar J."/>
            <person name="Goldberg J."/>
            <person name="Griggs A."/>
            <person name="Gujja S."/>
            <person name="Hansen M."/>
            <person name="Howarth C."/>
            <person name="Imamovic A."/>
            <person name="Larimer J."/>
            <person name="McCowan C."/>
            <person name="Murphy C."/>
            <person name="Pearson M."/>
            <person name="Priest M."/>
            <person name="Roberts A."/>
            <person name="Saif S."/>
            <person name="Shea T."/>
            <person name="Sykes S."/>
            <person name="Wortman J."/>
            <person name="Nusbaum C."/>
            <person name="Birren B."/>
        </authorList>
    </citation>
    <scope>NUCLEOTIDE SEQUENCE [LARGE SCALE GENOMIC DNA]</scope>
    <source>
        <strain evidence="3">CBS 10117</strain>
    </source>
</reference>
<dbReference type="EMBL" id="CP144533">
    <property type="protein sequence ID" value="WWC60939.1"/>
    <property type="molecule type" value="Genomic_DNA"/>
</dbReference>
<dbReference type="InterPro" id="IPR001110">
    <property type="entry name" value="UPF0012_CS"/>
</dbReference>
<dbReference type="PANTHER" id="PTHR23088">
    <property type="entry name" value="NITRILASE-RELATED"/>
    <property type="match status" value="1"/>
</dbReference>
<reference evidence="4" key="3">
    <citation type="submission" date="2024-02" db="EMBL/GenBank/DDBJ databases">
        <title>Comparative genomics of Cryptococcus and Kwoniella reveals pathogenesis evolution and contrasting modes of karyotype evolution via chromosome fusion or intercentromeric recombination.</title>
        <authorList>
            <person name="Coelho M.A."/>
            <person name="David-Palma M."/>
            <person name="Shea T."/>
            <person name="Bowers K."/>
            <person name="McGinley-Smith S."/>
            <person name="Mohammad A.W."/>
            <person name="Gnirke A."/>
            <person name="Yurkov A.M."/>
            <person name="Nowrousian M."/>
            <person name="Sun S."/>
            <person name="Cuomo C.A."/>
            <person name="Heitman J."/>
        </authorList>
    </citation>
    <scope>NUCLEOTIDE SEQUENCE</scope>
    <source>
        <strain evidence="4">CBS 10117</strain>
    </source>
</reference>
<evidence type="ECO:0000313" key="3">
    <source>
        <dbReference type="EMBL" id="OBR85826.1"/>
    </source>
</evidence>
<dbReference type="RefSeq" id="XP_018263668.1">
    <property type="nucleotide sequence ID" value="XM_018406860.1"/>
</dbReference>
<protein>
    <submittedName>
        <fullName evidence="3">Nit protein 1</fullName>
    </submittedName>
</protein>
<organism evidence="3">
    <name type="scientific">Kwoniella dejecticola CBS 10117</name>
    <dbReference type="NCBI Taxonomy" id="1296121"/>
    <lineage>
        <taxon>Eukaryota</taxon>
        <taxon>Fungi</taxon>
        <taxon>Dikarya</taxon>
        <taxon>Basidiomycota</taxon>
        <taxon>Agaricomycotina</taxon>
        <taxon>Tremellomycetes</taxon>
        <taxon>Tremellales</taxon>
        <taxon>Cryptococcaceae</taxon>
        <taxon>Kwoniella</taxon>
    </lineage>
</organism>
<dbReference type="OrthoDB" id="10250282at2759"/>
<dbReference type="SUPFAM" id="SSF56317">
    <property type="entry name" value="Carbon-nitrogen hydrolase"/>
    <property type="match status" value="1"/>
</dbReference>
<evidence type="ECO:0000313" key="5">
    <source>
        <dbReference type="Proteomes" id="UP000078595"/>
    </source>
</evidence>
<keyword evidence="5" id="KW-1185">Reference proteome</keyword>
<dbReference type="InterPro" id="IPR003010">
    <property type="entry name" value="C-N_Hydrolase"/>
</dbReference>
<evidence type="ECO:0000313" key="4">
    <source>
        <dbReference type="EMBL" id="WWC60939.1"/>
    </source>
</evidence>
<dbReference type="PROSITE" id="PS50263">
    <property type="entry name" value="CN_HYDROLASE"/>
    <property type="match status" value="1"/>
</dbReference>
<name>A0A1A6A6Z2_9TREE</name>
<dbReference type="PROSITE" id="PS01227">
    <property type="entry name" value="UPF0012"/>
    <property type="match status" value="1"/>
</dbReference>
<dbReference type="Proteomes" id="UP000078595">
    <property type="component" value="Chromosome 4"/>
</dbReference>
<sequence>MTTRSKTTIAVAQIRSTEDPVHNLEISRRVIRKAAAGGAKAIFLPEASDFINQSFEESRRLSLPLPQHEYTLGLQDTAKELGVVISVGIHEGPEKQEGIEEEEEKRFYNSHVIIGGDGSVLACYRKLHLYDVELTKPPNEDGTIPPPQRTGESDRILPGEEVVRPVDTGIEGLGKLGLEICYDIRFPELSLILTRLGATTLLFPSAFMVKTGRDHWATLVRSQAIQNQAFVIASAQYGAHNPKRTSWGESLAFDPWGKQLGRLRSVDDTPPGSDEAIEKIYEEEGEYFLVDIDHAVLKETRSQIPLAVQRRTDIYGSVGEKIQ</sequence>
<dbReference type="STRING" id="1296121.A0A1A6A6Z2"/>
<accession>A0A1A6A6Z2</accession>
<feature type="region of interest" description="Disordered" evidence="1">
    <location>
        <begin position="135"/>
        <end position="154"/>
    </location>
</feature>
<dbReference type="VEuPathDB" id="FungiDB:I303_03539"/>
<dbReference type="Pfam" id="PF00795">
    <property type="entry name" value="CN_hydrolase"/>
    <property type="match status" value="1"/>
</dbReference>
<evidence type="ECO:0000256" key="1">
    <source>
        <dbReference type="SAM" id="MobiDB-lite"/>
    </source>
</evidence>